<keyword evidence="7" id="KW-1185">Reference proteome</keyword>
<dbReference type="Proteomes" id="UP001597045">
    <property type="component" value="Unassembled WGS sequence"/>
</dbReference>
<name>A0ABW3MDR1_9PSEU</name>
<protein>
    <submittedName>
        <fullName evidence="6">AMP-binding protein</fullName>
    </submittedName>
</protein>
<evidence type="ECO:0000256" key="4">
    <source>
        <dbReference type="ARBA" id="ARBA00022840"/>
    </source>
</evidence>
<evidence type="ECO:0000256" key="2">
    <source>
        <dbReference type="ARBA" id="ARBA00022598"/>
    </source>
</evidence>
<evidence type="ECO:0000313" key="7">
    <source>
        <dbReference type="Proteomes" id="UP001597045"/>
    </source>
</evidence>
<dbReference type="Gene3D" id="1.10.10.10">
    <property type="entry name" value="Winged helix-like DNA-binding domain superfamily/Winged helix DNA-binding domain"/>
    <property type="match status" value="1"/>
</dbReference>
<organism evidence="6 7">
    <name type="scientific">Kibdelosporangium lantanae</name>
    <dbReference type="NCBI Taxonomy" id="1497396"/>
    <lineage>
        <taxon>Bacteria</taxon>
        <taxon>Bacillati</taxon>
        <taxon>Actinomycetota</taxon>
        <taxon>Actinomycetes</taxon>
        <taxon>Pseudonocardiales</taxon>
        <taxon>Pseudonocardiaceae</taxon>
        <taxon>Kibdelosporangium</taxon>
    </lineage>
</organism>
<dbReference type="SUPFAM" id="SSF46785">
    <property type="entry name" value="Winged helix' DNA-binding domain"/>
    <property type="match status" value="1"/>
</dbReference>
<reference evidence="7" key="1">
    <citation type="journal article" date="2019" name="Int. J. Syst. Evol. Microbiol.">
        <title>The Global Catalogue of Microorganisms (GCM) 10K type strain sequencing project: providing services to taxonomists for standard genome sequencing and annotation.</title>
        <authorList>
            <consortium name="The Broad Institute Genomics Platform"/>
            <consortium name="The Broad Institute Genome Sequencing Center for Infectious Disease"/>
            <person name="Wu L."/>
            <person name="Ma J."/>
        </authorList>
    </citation>
    <scope>NUCLEOTIDE SEQUENCE [LARGE SCALE GENOMIC DNA]</scope>
    <source>
        <strain evidence="7">JCM 31486</strain>
    </source>
</reference>
<dbReference type="InterPro" id="IPR036390">
    <property type="entry name" value="WH_DNA-bd_sf"/>
</dbReference>
<keyword evidence="2" id="KW-0436">Ligase</keyword>
<dbReference type="EMBL" id="JBHTIS010001262">
    <property type="protein sequence ID" value="MFD1047810.1"/>
    <property type="molecule type" value="Genomic_DNA"/>
</dbReference>
<dbReference type="InterPro" id="IPR051087">
    <property type="entry name" value="Mitochondrial_ACSM"/>
</dbReference>
<dbReference type="InterPro" id="IPR036388">
    <property type="entry name" value="WH-like_DNA-bd_sf"/>
</dbReference>
<proteinExistence type="inferred from homology"/>
<accession>A0ABW3MDR1</accession>
<dbReference type="InterPro" id="IPR000873">
    <property type="entry name" value="AMP-dep_synth/lig_dom"/>
</dbReference>
<feature type="domain" description="AMP-dependent synthetase/ligase" evidence="5">
    <location>
        <begin position="57"/>
        <end position="108"/>
    </location>
</feature>
<comment type="similarity">
    <text evidence="1">Belongs to the ATP-dependent AMP-binding enzyme family.</text>
</comment>
<gene>
    <name evidence="6" type="ORF">ACFQ1S_20855</name>
</gene>
<keyword evidence="3" id="KW-0547">Nucleotide-binding</keyword>
<evidence type="ECO:0000256" key="1">
    <source>
        <dbReference type="ARBA" id="ARBA00006432"/>
    </source>
</evidence>
<evidence type="ECO:0000256" key="3">
    <source>
        <dbReference type="ARBA" id="ARBA00022741"/>
    </source>
</evidence>
<dbReference type="SUPFAM" id="SSF56801">
    <property type="entry name" value="Acetyl-CoA synthetase-like"/>
    <property type="match status" value="1"/>
</dbReference>
<dbReference type="Pfam" id="PF00501">
    <property type="entry name" value="AMP-binding"/>
    <property type="match status" value="1"/>
</dbReference>
<sequence>MPSFQEAREYLLTNRDDYGTAYGGFEWPRPTGFNWALDWFDTLPADGLGLWIVEEDGSERKWTFGELSNRSNQVANWLRDLGVRRGDRIILMLGNQGELWEVILAAAFMRYRRFSEFESRLGPPPSVLSERLRRFTELDVFYQNGAEYRLTPKGQAFFPIYAFLVDWAQRWFAGAPDTGIAIRHETCQQSLRPYLRCTSCLEPMSRTAIKFDVDTP</sequence>
<dbReference type="PANTHER" id="PTHR43605">
    <property type="entry name" value="ACYL-COENZYME A SYNTHETASE"/>
    <property type="match status" value="1"/>
</dbReference>
<keyword evidence="4" id="KW-0067">ATP-binding</keyword>
<evidence type="ECO:0000313" key="6">
    <source>
        <dbReference type="EMBL" id="MFD1047810.1"/>
    </source>
</evidence>
<dbReference type="PANTHER" id="PTHR43605:SF10">
    <property type="entry name" value="ACYL-COA SYNTHETASE MEDIUM CHAIN FAMILY MEMBER 3"/>
    <property type="match status" value="1"/>
</dbReference>
<comment type="caution">
    <text evidence="6">The sequence shown here is derived from an EMBL/GenBank/DDBJ whole genome shotgun (WGS) entry which is preliminary data.</text>
</comment>
<evidence type="ECO:0000259" key="5">
    <source>
        <dbReference type="Pfam" id="PF00501"/>
    </source>
</evidence>